<dbReference type="OrthoDB" id="10674894at2759"/>
<protein>
    <submittedName>
        <fullName evidence="2">Uncharacterized protein</fullName>
    </submittedName>
</protein>
<evidence type="ECO:0000313" key="2">
    <source>
        <dbReference type="EMBL" id="EMD93968.1"/>
    </source>
</evidence>
<dbReference type="AlphaFoldDB" id="M2V1R4"/>
<reference evidence="3" key="2">
    <citation type="journal article" date="2013" name="PLoS Genet.">
        <title>Comparative genome structure, secondary metabolite, and effector coding capacity across Cochliobolus pathogens.</title>
        <authorList>
            <person name="Condon B.J."/>
            <person name="Leng Y."/>
            <person name="Wu D."/>
            <person name="Bushley K.E."/>
            <person name="Ohm R.A."/>
            <person name="Otillar R."/>
            <person name="Martin J."/>
            <person name="Schackwitz W."/>
            <person name="Grimwood J."/>
            <person name="MohdZainudin N."/>
            <person name="Xue C."/>
            <person name="Wang R."/>
            <person name="Manning V.A."/>
            <person name="Dhillon B."/>
            <person name="Tu Z.J."/>
            <person name="Steffenson B.J."/>
            <person name="Salamov A."/>
            <person name="Sun H."/>
            <person name="Lowry S."/>
            <person name="LaButti K."/>
            <person name="Han J."/>
            <person name="Copeland A."/>
            <person name="Lindquist E."/>
            <person name="Barry K."/>
            <person name="Schmutz J."/>
            <person name="Baker S.E."/>
            <person name="Ciuffetti L.M."/>
            <person name="Grigoriev I.V."/>
            <person name="Zhong S."/>
            <person name="Turgeon B.G."/>
        </authorList>
    </citation>
    <scope>NUCLEOTIDE SEQUENCE [LARGE SCALE GENOMIC DNA]</scope>
    <source>
        <strain evidence="3">C5 / ATCC 48332 / race O</strain>
    </source>
</reference>
<accession>M2V1R4</accession>
<reference evidence="2 3" key="1">
    <citation type="journal article" date="2012" name="PLoS Pathog.">
        <title>Diverse lifestyles and strategies of plant pathogenesis encoded in the genomes of eighteen Dothideomycetes fungi.</title>
        <authorList>
            <person name="Ohm R.A."/>
            <person name="Feau N."/>
            <person name="Henrissat B."/>
            <person name="Schoch C.L."/>
            <person name="Horwitz B.A."/>
            <person name="Barry K.W."/>
            <person name="Condon B.J."/>
            <person name="Copeland A.C."/>
            <person name="Dhillon B."/>
            <person name="Glaser F."/>
            <person name="Hesse C.N."/>
            <person name="Kosti I."/>
            <person name="LaButti K."/>
            <person name="Lindquist E.A."/>
            <person name="Lucas S."/>
            <person name="Salamov A.A."/>
            <person name="Bradshaw R.E."/>
            <person name="Ciuffetti L."/>
            <person name="Hamelin R.C."/>
            <person name="Kema G.H.J."/>
            <person name="Lawrence C."/>
            <person name="Scott J.A."/>
            <person name="Spatafora J.W."/>
            <person name="Turgeon B.G."/>
            <person name="de Wit P.J.G.M."/>
            <person name="Zhong S."/>
            <person name="Goodwin S.B."/>
            <person name="Grigoriev I.V."/>
        </authorList>
    </citation>
    <scope>NUCLEOTIDE SEQUENCE [LARGE SCALE GENOMIC DNA]</scope>
    <source>
        <strain evidence="3">C5 / ATCC 48332 / race O</strain>
    </source>
</reference>
<proteinExistence type="predicted"/>
<sequence length="130" mass="15271">MPALLITRYMPTKSQCYYQFRWEIKNESGVSCSCCALSKTKSSSSIPTKDHVSLSHHNHPQPSNTNLDEDDRKLPWEELNVFREDREILRDEMTNAVDQFRESFAPLARTTQAVMDRLRSTEEEYQELQR</sequence>
<dbReference type="Proteomes" id="UP000016936">
    <property type="component" value="Unassembled WGS sequence"/>
</dbReference>
<evidence type="ECO:0000256" key="1">
    <source>
        <dbReference type="SAM" id="MobiDB-lite"/>
    </source>
</evidence>
<dbReference type="HOGENOM" id="CLU_1937956_0_0_1"/>
<gene>
    <name evidence="2" type="ORF">COCHEDRAFT_1211425</name>
</gene>
<organism evidence="2 3">
    <name type="scientific">Cochliobolus heterostrophus (strain C5 / ATCC 48332 / race O)</name>
    <name type="common">Southern corn leaf blight fungus</name>
    <name type="synonym">Bipolaris maydis</name>
    <dbReference type="NCBI Taxonomy" id="701091"/>
    <lineage>
        <taxon>Eukaryota</taxon>
        <taxon>Fungi</taxon>
        <taxon>Dikarya</taxon>
        <taxon>Ascomycota</taxon>
        <taxon>Pezizomycotina</taxon>
        <taxon>Dothideomycetes</taxon>
        <taxon>Pleosporomycetidae</taxon>
        <taxon>Pleosporales</taxon>
        <taxon>Pleosporineae</taxon>
        <taxon>Pleosporaceae</taxon>
        <taxon>Bipolaris</taxon>
    </lineage>
</organism>
<feature type="region of interest" description="Disordered" evidence="1">
    <location>
        <begin position="40"/>
        <end position="71"/>
    </location>
</feature>
<name>M2V1R4_COCH5</name>
<keyword evidence="3" id="KW-1185">Reference proteome</keyword>
<dbReference type="EMBL" id="KB445572">
    <property type="protein sequence ID" value="EMD93968.1"/>
    <property type="molecule type" value="Genomic_DNA"/>
</dbReference>
<evidence type="ECO:0000313" key="3">
    <source>
        <dbReference type="Proteomes" id="UP000016936"/>
    </source>
</evidence>